<name>A0ABQ4S7M9_9HYPH</name>
<organism evidence="2 3">
    <name type="scientific">Methylobacterium iners</name>
    <dbReference type="NCBI Taxonomy" id="418707"/>
    <lineage>
        <taxon>Bacteria</taxon>
        <taxon>Pseudomonadati</taxon>
        <taxon>Pseudomonadota</taxon>
        <taxon>Alphaproteobacteria</taxon>
        <taxon>Hyphomicrobiales</taxon>
        <taxon>Methylobacteriaceae</taxon>
        <taxon>Methylobacterium</taxon>
    </lineage>
</organism>
<keyword evidence="1" id="KW-0812">Transmembrane</keyword>
<keyword evidence="3" id="KW-1185">Reference proteome</keyword>
<feature type="transmembrane region" description="Helical" evidence="1">
    <location>
        <begin position="33"/>
        <end position="52"/>
    </location>
</feature>
<sequence length="157" mass="16965">MPETASNSGLLARFKARYAANLARTGDVRHKQLAVAGILLGVCLFGAYKVIWRPSAGERFPITITPGVMPACDSSPSRRLLRQVLEALPAARQAGVTVVKLGAFTETGFVPVTAKGTEMRLCSGDVFLTSGRHDVAFTLQWTSSARNELWIEADDPF</sequence>
<gene>
    <name evidence="2" type="ORF">OCOJLMKI_4913</name>
</gene>
<reference evidence="2" key="2">
    <citation type="submission" date="2021-08" db="EMBL/GenBank/DDBJ databases">
        <authorList>
            <person name="Tani A."/>
            <person name="Ola A."/>
            <person name="Ogura Y."/>
            <person name="Katsura K."/>
            <person name="Hayashi T."/>
        </authorList>
    </citation>
    <scope>NUCLEOTIDE SEQUENCE</scope>
    <source>
        <strain evidence="2">DSM 19015</strain>
    </source>
</reference>
<dbReference type="Proteomes" id="UP001055125">
    <property type="component" value="Unassembled WGS sequence"/>
</dbReference>
<evidence type="ECO:0000313" key="2">
    <source>
        <dbReference type="EMBL" id="GJD97680.1"/>
    </source>
</evidence>
<dbReference type="RefSeq" id="WP_238246736.1">
    <property type="nucleotide sequence ID" value="NZ_BPQP01000100.1"/>
</dbReference>
<evidence type="ECO:0000313" key="3">
    <source>
        <dbReference type="Proteomes" id="UP001055125"/>
    </source>
</evidence>
<reference evidence="2" key="1">
    <citation type="journal article" date="2021" name="Front. Microbiol.">
        <title>Comprehensive Comparative Genomics and Phenotyping of Methylobacterium Species.</title>
        <authorList>
            <person name="Alessa O."/>
            <person name="Ogura Y."/>
            <person name="Fujitani Y."/>
            <person name="Takami H."/>
            <person name="Hayashi T."/>
            <person name="Sahin N."/>
            <person name="Tani A."/>
        </authorList>
    </citation>
    <scope>NUCLEOTIDE SEQUENCE</scope>
    <source>
        <strain evidence="2">DSM 19015</strain>
    </source>
</reference>
<evidence type="ECO:0000256" key="1">
    <source>
        <dbReference type="SAM" id="Phobius"/>
    </source>
</evidence>
<proteinExistence type="predicted"/>
<dbReference type="EMBL" id="BPQP01000100">
    <property type="protein sequence ID" value="GJD97680.1"/>
    <property type="molecule type" value="Genomic_DNA"/>
</dbReference>
<accession>A0ABQ4S7M9</accession>
<protein>
    <submittedName>
        <fullName evidence="2">Uncharacterized protein</fullName>
    </submittedName>
</protein>
<keyword evidence="1" id="KW-1133">Transmembrane helix</keyword>
<keyword evidence="1" id="KW-0472">Membrane</keyword>
<comment type="caution">
    <text evidence="2">The sequence shown here is derived from an EMBL/GenBank/DDBJ whole genome shotgun (WGS) entry which is preliminary data.</text>
</comment>